<organism evidence="10 11">
    <name type="scientific">Eutypa lata (strain UCR-EL1)</name>
    <name type="common">Grapevine dieback disease fungus</name>
    <name type="synonym">Eutypa armeniacae</name>
    <dbReference type="NCBI Taxonomy" id="1287681"/>
    <lineage>
        <taxon>Eukaryota</taxon>
        <taxon>Fungi</taxon>
        <taxon>Dikarya</taxon>
        <taxon>Ascomycota</taxon>
        <taxon>Pezizomycotina</taxon>
        <taxon>Sordariomycetes</taxon>
        <taxon>Xylariomycetidae</taxon>
        <taxon>Xylariales</taxon>
        <taxon>Diatrypaceae</taxon>
        <taxon>Eutypa</taxon>
    </lineage>
</organism>
<accession>M7STF0</accession>
<sequence>MALRSVGLTTLLLGVAAVEATLYKESTPPMGWNSYNYYSCNPSEEIIKTNAQGLIDLGLVDVGYKTVTTDCGWMNRDRDEEGRLVWNTTLFPSGGGSELGEFLHGLGLQYGLYSGSGYFQCGSTDLPASLGYEDIDAQSFAEWGGDSLNLDHDISYYICQWGVGYDLGEWASPIGNTYRISNDIYNSWRSVWRITNQVVPFWRHTTVGAYPDMDMLIIGLNALSAEEERFHFGMWAINKTPLKIGAPTTLDISPAASFDTLKNEDVIAINQDPLGAQARLVRRYTEEEWDLWAGELSNARQVLGLANWRNESQTVQVDLAAALNVAEARARDVWAAEDLGVLEGGGSTFELKGHEMKLLVLSDIVAVPAEDQLKSAGYYAAATNATLSGGAAVRSCDQSQDECLPAGSKIIDVAPGASVMFTSVAVGSSGSSSGTKKLLGVDFVNYDVALQTAWDWGSSTRNMTVAVNGGEPKRWAFPISGGDWYEADRLLVEVDGFVEGEENEVVFAAFGDLANAPDLVGFEVFE</sequence>
<protein>
    <recommendedName>
        <fullName evidence="3 7">Alpha-galactosidase</fullName>
        <ecNumber evidence="3 7">3.2.1.22</ecNumber>
    </recommendedName>
    <alternativeName>
        <fullName evidence="7">Melibiase</fullName>
    </alternativeName>
</protein>
<dbReference type="OrthoDB" id="5795902at2759"/>
<dbReference type="HOGENOM" id="CLU_013093_3_0_1"/>
<reference evidence="11" key="1">
    <citation type="journal article" date="2013" name="Genome Announc.">
        <title>Draft genome sequence of the grapevine dieback fungus Eutypa lata UCR-EL1.</title>
        <authorList>
            <person name="Blanco-Ulate B."/>
            <person name="Rolshausen P.E."/>
            <person name="Cantu D."/>
        </authorList>
    </citation>
    <scope>NUCLEOTIDE SEQUENCE [LARGE SCALE GENOMIC DNA]</scope>
    <source>
        <strain evidence="11">UCR-EL1</strain>
    </source>
</reference>
<keyword evidence="4 8" id="KW-0732">Signal</keyword>
<keyword evidence="11" id="KW-1185">Reference proteome</keyword>
<dbReference type="eggNOG" id="KOG2366">
    <property type="taxonomic scope" value="Eukaryota"/>
</dbReference>
<dbReference type="OMA" id="ELKGHEM"/>
<dbReference type="InterPro" id="IPR013780">
    <property type="entry name" value="Glyco_hydro_b"/>
</dbReference>
<evidence type="ECO:0000256" key="7">
    <source>
        <dbReference type="RuleBase" id="RU361168"/>
    </source>
</evidence>
<feature type="domain" description="Alpha galactosidase C-terminal" evidence="9">
    <location>
        <begin position="287"/>
        <end position="361"/>
    </location>
</feature>
<dbReference type="Proteomes" id="UP000012174">
    <property type="component" value="Unassembled WGS sequence"/>
</dbReference>
<evidence type="ECO:0000256" key="5">
    <source>
        <dbReference type="ARBA" id="ARBA00022801"/>
    </source>
</evidence>
<dbReference type="EC" id="3.2.1.22" evidence="3 7"/>
<dbReference type="PANTHER" id="PTHR11452:SF75">
    <property type="entry name" value="ALPHA-GALACTOSIDASE MEL1"/>
    <property type="match status" value="1"/>
</dbReference>
<dbReference type="KEGG" id="ela:UCREL1_5451"/>
<dbReference type="GO" id="GO:0005975">
    <property type="term" value="P:carbohydrate metabolic process"/>
    <property type="evidence" value="ECO:0007669"/>
    <property type="project" value="InterPro"/>
</dbReference>
<dbReference type="Gene3D" id="2.60.120.260">
    <property type="entry name" value="Galactose-binding domain-like"/>
    <property type="match status" value="1"/>
</dbReference>
<dbReference type="InterPro" id="IPR013785">
    <property type="entry name" value="Aldolase_TIM"/>
</dbReference>
<dbReference type="SUPFAM" id="SSF51445">
    <property type="entry name" value="(Trans)glycosidases"/>
    <property type="match status" value="1"/>
</dbReference>
<gene>
    <name evidence="10" type="ORF">UCREL1_5451</name>
</gene>
<dbReference type="PRINTS" id="PR00740">
    <property type="entry name" value="GLHYDRLASE27"/>
</dbReference>
<evidence type="ECO:0000256" key="1">
    <source>
        <dbReference type="ARBA" id="ARBA00001255"/>
    </source>
</evidence>
<dbReference type="Pfam" id="PF17801">
    <property type="entry name" value="Melibiase_C"/>
    <property type="match status" value="1"/>
</dbReference>
<dbReference type="CDD" id="cd04081">
    <property type="entry name" value="CBM35_galactosidase-like"/>
    <property type="match status" value="1"/>
</dbReference>
<proteinExistence type="inferred from homology"/>
<evidence type="ECO:0000256" key="3">
    <source>
        <dbReference type="ARBA" id="ARBA00012755"/>
    </source>
</evidence>
<keyword evidence="6 7" id="KW-0326">Glycosidase</keyword>
<evidence type="ECO:0000313" key="11">
    <source>
        <dbReference type="Proteomes" id="UP000012174"/>
    </source>
</evidence>
<dbReference type="Gene3D" id="2.60.40.1180">
    <property type="entry name" value="Golgi alpha-mannosidase II"/>
    <property type="match status" value="1"/>
</dbReference>
<dbReference type="SUPFAM" id="SSF51011">
    <property type="entry name" value="Glycosyl hydrolase domain"/>
    <property type="match status" value="1"/>
</dbReference>
<comment type="catalytic activity">
    <reaction evidence="1 7">
        <text>Hydrolysis of terminal, non-reducing alpha-D-galactose residues in alpha-D-galactosides, including galactose oligosaccharides, galactomannans and galactolipids.</text>
        <dbReference type="EC" id="3.2.1.22"/>
    </reaction>
</comment>
<dbReference type="AlphaFoldDB" id="M7STF0"/>
<evidence type="ECO:0000259" key="9">
    <source>
        <dbReference type="Pfam" id="PF17801"/>
    </source>
</evidence>
<dbReference type="CDD" id="cd14792">
    <property type="entry name" value="GH27"/>
    <property type="match status" value="1"/>
</dbReference>
<name>M7STF0_EUTLA</name>
<dbReference type="PANTHER" id="PTHR11452">
    <property type="entry name" value="ALPHA-GALACTOSIDASE/ALPHA-N-ACETYLGALACTOSAMINIDASE"/>
    <property type="match status" value="1"/>
</dbReference>
<feature type="signal peptide" evidence="8">
    <location>
        <begin position="1"/>
        <end position="20"/>
    </location>
</feature>
<dbReference type="EMBL" id="KB706409">
    <property type="protein sequence ID" value="EMR67532.1"/>
    <property type="molecule type" value="Genomic_DNA"/>
</dbReference>
<feature type="chain" id="PRO_5004085086" description="Alpha-galactosidase" evidence="8">
    <location>
        <begin position="21"/>
        <end position="526"/>
    </location>
</feature>
<evidence type="ECO:0000256" key="4">
    <source>
        <dbReference type="ARBA" id="ARBA00022729"/>
    </source>
</evidence>
<evidence type="ECO:0000256" key="6">
    <source>
        <dbReference type="ARBA" id="ARBA00023295"/>
    </source>
</evidence>
<dbReference type="InterPro" id="IPR017853">
    <property type="entry name" value="GH"/>
</dbReference>
<keyword evidence="5 7" id="KW-0378">Hydrolase</keyword>
<keyword evidence="7" id="KW-1015">Disulfide bond</keyword>
<dbReference type="STRING" id="1287681.M7STF0"/>
<evidence type="ECO:0000256" key="8">
    <source>
        <dbReference type="SAM" id="SignalP"/>
    </source>
</evidence>
<evidence type="ECO:0000313" key="10">
    <source>
        <dbReference type="EMBL" id="EMR67532.1"/>
    </source>
</evidence>
<dbReference type="Pfam" id="PF16499">
    <property type="entry name" value="Melibiase_2"/>
    <property type="match status" value="2"/>
</dbReference>
<dbReference type="GO" id="GO:0004557">
    <property type="term" value="F:alpha-galactosidase activity"/>
    <property type="evidence" value="ECO:0007669"/>
    <property type="project" value="UniProtKB-EC"/>
</dbReference>
<dbReference type="InterPro" id="IPR002241">
    <property type="entry name" value="Glyco_hydro_27"/>
</dbReference>
<comment type="similarity">
    <text evidence="2 7">Belongs to the glycosyl hydrolase 27 family.</text>
</comment>
<evidence type="ECO:0000256" key="2">
    <source>
        <dbReference type="ARBA" id="ARBA00009743"/>
    </source>
</evidence>
<dbReference type="InterPro" id="IPR041233">
    <property type="entry name" value="Melibiase_C"/>
</dbReference>
<dbReference type="Gene3D" id="3.20.20.70">
    <property type="entry name" value="Aldolase class I"/>
    <property type="match status" value="2"/>
</dbReference>